<accession>A0ACC4DFV6</accession>
<proteinExistence type="predicted"/>
<name>A0ACC4DFV6_PURLI</name>
<organism evidence="1 2">
    <name type="scientific">Purpureocillium lilacinum</name>
    <name type="common">Paecilomyces lilacinus</name>
    <dbReference type="NCBI Taxonomy" id="33203"/>
    <lineage>
        <taxon>Eukaryota</taxon>
        <taxon>Fungi</taxon>
        <taxon>Dikarya</taxon>
        <taxon>Ascomycota</taxon>
        <taxon>Pezizomycotina</taxon>
        <taxon>Sordariomycetes</taxon>
        <taxon>Hypocreomycetidae</taxon>
        <taxon>Hypocreales</taxon>
        <taxon>Ophiocordycipitaceae</taxon>
        <taxon>Purpureocillium</taxon>
    </lineage>
</organism>
<evidence type="ECO:0000313" key="2">
    <source>
        <dbReference type="Proteomes" id="UP001638806"/>
    </source>
</evidence>
<reference evidence="1" key="1">
    <citation type="submission" date="2024-12" db="EMBL/GenBank/DDBJ databases">
        <title>Comparative genomics and development of molecular markers within Purpureocillium lilacinum and among Purpureocillium species.</title>
        <authorList>
            <person name="Yeh Z.-Y."/>
            <person name="Ni N.-T."/>
            <person name="Lo P.-H."/>
            <person name="Mushyakhwo K."/>
            <person name="Lin C.-F."/>
            <person name="Nai Y.-S."/>
        </authorList>
    </citation>
    <scope>NUCLEOTIDE SEQUENCE</scope>
    <source>
        <strain evidence="1">NCHU-NPUST-175</strain>
    </source>
</reference>
<sequence>MRPTLRVLARYLEPGTPTGLTGLWTHGTPRSTLLYLYGSTLNKLQAIPETSLYRQSVEAVTKHRMGLVEQTVPPGYNEWAAKARELVSKNAEQFRVASGRVDGSEARTVRLGDRIFVVGAKHEEGDVRTEEWNGEEDEGGELEGIRTPEERKDQVIWAERKPWRTTRRIHELEQKIGAGLIEEVIQVAESELTLIDTMEKSKVWEDLEERPVEGQWEYFDRKSM</sequence>
<comment type="caution">
    <text evidence="1">The sequence shown here is derived from an EMBL/GenBank/DDBJ whole genome shotgun (WGS) entry which is preliminary data.</text>
</comment>
<gene>
    <name evidence="1" type="ORF">ACCO45_010824</name>
</gene>
<protein>
    <submittedName>
        <fullName evidence="1">Uncharacterized protein</fullName>
    </submittedName>
</protein>
<dbReference type="EMBL" id="JBGNUJ010000010">
    <property type="protein sequence ID" value="KAL3955261.1"/>
    <property type="molecule type" value="Genomic_DNA"/>
</dbReference>
<dbReference type="Proteomes" id="UP001638806">
    <property type="component" value="Unassembled WGS sequence"/>
</dbReference>
<evidence type="ECO:0000313" key="1">
    <source>
        <dbReference type="EMBL" id="KAL3955261.1"/>
    </source>
</evidence>
<keyword evidence="2" id="KW-1185">Reference proteome</keyword>